<dbReference type="AlphaFoldDB" id="A0A484B2N5"/>
<reference evidence="2 3" key="1">
    <citation type="journal article" date="2019" name="J. Hered.">
        <title>An Improved Genome Assembly for Drosophila navojoa, the Basal Species in the mojavensis Cluster.</title>
        <authorList>
            <person name="Vanderlinde T."/>
            <person name="Dupim E.G."/>
            <person name="Nazario-Yepiz N.O."/>
            <person name="Carvalho A.B."/>
        </authorList>
    </citation>
    <scope>NUCLEOTIDE SEQUENCE [LARGE SCALE GENOMIC DNA]</scope>
    <source>
        <strain evidence="2">Navoj_Jal97</strain>
        <tissue evidence="2">Whole organism</tissue>
    </source>
</reference>
<name>A0A484B2N5_DRONA</name>
<feature type="compositionally biased region" description="Polar residues" evidence="1">
    <location>
        <begin position="90"/>
        <end position="106"/>
    </location>
</feature>
<organism evidence="2 3">
    <name type="scientific">Drosophila navojoa</name>
    <name type="common">Fruit fly</name>
    <dbReference type="NCBI Taxonomy" id="7232"/>
    <lineage>
        <taxon>Eukaryota</taxon>
        <taxon>Metazoa</taxon>
        <taxon>Ecdysozoa</taxon>
        <taxon>Arthropoda</taxon>
        <taxon>Hexapoda</taxon>
        <taxon>Insecta</taxon>
        <taxon>Pterygota</taxon>
        <taxon>Neoptera</taxon>
        <taxon>Endopterygota</taxon>
        <taxon>Diptera</taxon>
        <taxon>Brachycera</taxon>
        <taxon>Muscomorpha</taxon>
        <taxon>Ephydroidea</taxon>
        <taxon>Drosophilidae</taxon>
        <taxon>Drosophila</taxon>
    </lineage>
</organism>
<evidence type="ECO:0000313" key="3">
    <source>
        <dbReference type="Proteomes" id="UP000295192"/>
    </source>
</evidence>
<protein>
    <submittedName>
        <fullName evidence="2">Uncharacterized protein</fullName>
    </submittedName>
</protein>
<proteinExistence type="predicted"/>
<evidence type="ECO:0000256" key="1">
    <source>
        <dbReference type="SAM" id="MobiDB-lite"/>
    </source>
</evidence>
<gene>
    <name evidence="2" type="ORF">AWZ03_011242</name>
</gene>
<keyword evidence="3" id="KW-1185">Reference proteome</keyword>
<dbReference type="EMBL" id="LSRL02000244">
    <property type="protein sequence ID" value="TDG42330.1"/>
    <property type="molecule type" value="Genomic_DNA"/>
</dbReference>
<sequence>MGKHFNDFIIDELERRCQQNAELEPESEPTLPRGEIYLMFISENQNDTVSSTVIANTARKICFDASIFNHFSVRIESRTLSESRTGRPLSDTSESNVGISAQSQPDSTRSSASESRSEATAQDGCVFIMPPRPTKLEDLFSSESESTSSSSSDTDSDISSDSSDCIRFVVRCDDQLPPKFRTSIYVQKFIRMLPNFVMDAFGRYSSHELYGKAPLTPTFFGPSIDEPFATLIDHIYHLVCWLVESAPPIYRLRMRAVELARSFSAPSIPNLH</sequence>
<accession>A0A484B2N5</accession>
<comment type="caution">
    <text evidence="2">The sequence shown here is derived from an EMBL/GenBank/DDBJ whole genome shotgun (WGS) entry which is preliminary data.</text>
</comment>
<feature type="compositionally biased region" description="Low complexity" evidence="1">
    <location>
        <begin position="141"/>
        <end position="161"/>
    </location>
</feature>
<feature type="region of interest" description="Disordered" evidence="1">
    <location>
        <begin position="79"/>
        <end position="161"/>
    </location>
</feature>
<dbReference type="Proteomes" id="UP000295192">
    <property type="component" value="Unassembled WGS sequence"/>
</dbReference>
<evidence type="ECO:0000313" key="2">
    <source>
        <dbReference type="EMBL" id="TDG42330.1"/>
    </source>
</evidence>
<feature type="compositionally biased region" description="Low complexity" evidence="1">
    <location>
        <begin position="107"/>
        <end position="120"/>
    </location>
</feature>
<dbReference type="OMA" id="EIYLMFI"/>